<feature type="transmembrane region" description="Helical" evidence="1">
    <location>
        <begin position="64"/>
        <end position="87"/>
    </location>
</feature>
<dbReference type="RefSeq" id="WP_111515938.1">
    <property type="nucleotide sequence ID" value="NZ_QFYR01000004.1"/>
</dbReference>
<proteinExistence type="predicted"/>
<evidence type="ECO:0000313" key="3">
    <source>
        <dbReference type="Proteomes" id="UP000249725"/>
    </source>
</evidence>
<dbReference type="OrthoDB" id="2639622at2"/>
<keyword evidence="1" id="KW-0812">Transmembrane</keyword>
<dbReference type="Pfam" id="PF13671">
    <property type="entry name" value="AAA_33"/>
    <property type="match status" value="1"/>
</dbReference>
<dbReference type="Proteomes" id="UP000249725">
    <property type="component" value="Unassembled WGS sequence"/>
</dbReference>
<gene>
    <name evidence="2" type="ORF">DJ018_15815</name>
</gene>
<evidence type="ECO:0000313" key="2">
    <source>
        <dbReference type="EMBL" id="RAK51403.1"/>
    </source>
</evidence>
<keyword evidence="1" id="KW-1133">Transmembrane helix</keyword>
<keyword evidence="1" id="KW-0472">Membrane</keyword>
<dbReference type="SUPFAM" id="SSF52540">
    <property type="entry name" value="P-loop containing nucleoside triphosphate hydrolases"/>
    <property type="match status" value="1"/>
</dbReference>
<evidence type="ECO:0000256" key="1">
    <source>
        <dbReference type="SAM" id="Phobius"/>
    </source>
</evidence>
<organism evidence="2 3">
    <name type="scientific">Phenylobacterium deserti</name>
    <dbReference type="NCBI Taxonomy" id="1914756"/>
    <lineage>
        <taxon>Bacteria</taxon>
        <taxon>Pseudomonadati</taxon>
        <taxon>Pseudomonadota</taxon>
        <taxon>Alphaproteobacteria</taxon>
        <taxon>Caulobacterales</taxon>
        <taxon>Caulobacteraceae</taxon>
        <taxon>Phenylobacterium</taxon>
    </lineage>
</organism>
<dbReference type="AlphaFoldDB" id="A0A328A9M2"/>
<protein>
    <submittedName>
        <fullName evidence="2">ATP-binding protein</fullName>
    </submittedName>
</protein>
<keyword evidence="2" id="KW-0547">Nucleotide-binding</keyword>
<reference evidence="3" key="1">
    <citation type="submission" date="2018-05" db="EMBL/GenBank/DDBJ databases">
        <authorList>
            <person name="Li X."/>
        </authorList>
    </citation>
    <scope>NUCLEOTIDE SEQUENCE [LARGE SCALE GENOMIC DNA]</scope>
    <source>
        <strain evidence="3">YIM 73061</strain>
    </source>
</reference>
<comment type="caution">
    <text evidence="2">The sequence shown here is derived from an EMBL/GenBank/DDBJ whole genome shotgun (WGS) entry which is preliminary data.</text>
</comment>
<dbReference type="InterPro" id="IPR027417">
    <property type="entry name" value="P-loop_NTPase"/>
</dbReference>
<sequence>MTAVLHVTFGPSGAGKTSYAQTLAKRERAVIFNLDEWMARLFGPDMPEKIEYDWMVDRVGRCEAQIWSVAAGVIATGTSVILDIGLLRKADRDRVRQIAAAVELPLQFHYVDAPQEVRRARVSERNVIRGETFAIDVTPEMFDFVEGVWEAPTPEELEGAVIAPLER</sequence>
<dbReference type="GO" id="GO:0005524">
    <property type="term" value="F:ATP binding"/>
    <property type="evidence" value="ECO:0007669"/>
    <property type="project" value="UniProtKB-KW"/>
</dbReference>
<dbReference type="Gene3D" id="3.40.50.300">
    <property type="entry name" value="P-loop containing nucleotide triphosphate hydrolases"/>
    <property type="match status" value="1"/>
</dbReference>
<keyword evidence="2" id="KW-0067">ATP-binding</keyword>
<accession>A0A328A9M2</accession>
<keyword evidence="3" id="KW-1185">Reference proteome</keyword>
<name>A0A328A9M2_9CAUL</name>
<dbReference type="EMBL" id="QFYR01000004">
    <property type="protein sequence ID" value="RAK51403.1"/>
    <property type="molecule type" value="Genomic_DNA"/>
</dbReference>